<evidence type="ECO:0000313" key="3">
    <source>
        <dbReference type="Proteomes" id="UP001529510"/>
    </source>
</evidence>
<gene>
    <name evidence="2" type="ORF">M9458_044406</name>
</gene>
<evidence type="ECO:0000256" key="1">
    <source>
        <dbReference type="SAM" id="MobiDB-lite"/>
    </source>
</evidence>
<comment type="caution">
    <text evidence="2">The sequence shown here is derived from an EMBL/GenBank/DDBJ whole genome shotgun (WGS) entry which is preliminary data.</text>
</comment>
<dbReference type="EMBL" id="JAMKFB020000022">
    <property type="protein sequence ID" value="KAL0160681.1"/>
    <property type="molecule type" value="Genomic_DNA"/>
</dbReference>
<sequence length="87" mass="9466">GNQRRRRTSCRTPRVRMRIAPVTAHGPGRAVSSPRSAAEVEEDDAAIEAAAPRTPDLSGERVRPPDSAPYLDPSLQNTTPRPRNPVT</sequence>
<dbReference type="Proteomes" id="UP001529510">
    <property type="component" value="Unassembled WGS sequence"/>
</dbReference>
<feature type="non-terminal residue" evidence="2">
    <location>
        <position position="1"/>
    </location>
</feature>
<accession>A0ABD0NHS5</accession>
<keyword evidence="3" id="KW-1185">Reference proteome</keyword>
<reference evidence="2 3" key="1">
    <citation type="submission" date="2024-05" db="EMBL/GenBank/DDBJ databases">
        <title>Genome sequencing and assembly of Indian major carp, Cirrhinus mrigala (Hamilton, 1822).</title>
        <authorList>
            <person name="Mohindra V."/>
            <person name="Chowdhury L.M."/>
            <person name="Lal K."/>
            <person name="Jena J.K."/>
        </authorList>
    </citation>
    <scope>NUCLEOTIDE SEQUENCE [LARGE SCALE GENOMIC DNA]</scope>
    <source>
        <strain evidence="2">CM1030</strain>
        <tissue evidence="2">Blood</tissue>
    </source>
</reference>
<feature type="compositionally biased region" description="Polar residues" evidence="1">
    <location>
        <begin position="74"/>
        <end position="87"/>
    </location>
</feature>
<feature type="region of interest" description="Disordered" evidence="1">
    <location>
        <begin position="1"/>
        <end position="87"/>
    </location>
</feature>
<name>A0ABD0NHS5_CIRMR</name>
<feature type="compositionally biased region" description="Basic residues" evidence="1">
    <location>
        <begin position="1"/>
        <end position="17"/>
    </location>
</feature>
<protein>
    <submittedName>
        <fullName evidence="2">Uncharacterized protein</fullName>
    </submittedName>
</protein>
<feature type="non-terminal residue" evidence="2">
    <location>
        <position position="87"/>
    </location>
</feature>
<organism evidence="2 3">
    <name type="scientific">Cirrhinus mrigala</name>
    <name type="common">Mrigala</name>
    <dbReference type="NCBI Taxonomy" id="683832"/>
    <lineage>
        <taxon>Eukaryota</taxon>
        <taxon>Metazoa</taxon>
        <taxon>Chordata</taxon>
        <taxon>Craniata</taxon>
        <taxon>Vertebrata</taxon>
        <taxon>Euteleostomi</taxon>
        <taxon>Actinopterygii</taxon>
        <taxon>Neopterygii</taxon>
        <taxon>Teleostei</taxon>
        <taxon>Ostariophysi</taxon>
        <taxon>Cypriniformes</taxon>
        <taxon>Cyprinidae</taxon>
        <taxon>Labeoninae</taxon>
        <taxon>Labeonini</taxon>
        <taxon>Cirrhinus</taxon>
    </lineage>
</organism>
<proteinExistence type="predicted"/>
<evidence type="ECO:0000313" key="2">
    <source>
        <dbReference type="EMBL" id="KAL0160681.1"/>
    </source>
</evidence>
<dbReference type="AlphaFoldDB" id="A0ABD0NHS5"/>